<dbReference type="Proteomes" id="UP001165960">
    <property type="component" value="Unassembled WGS sequence"/>
</dbReference>
<reference evidence="1" key="1">
    <citation type="submission" date="2022-04" db="EMBL/GenBank/DDBJ databases">
        <title>Genome of the entomopathogenic fungus Entomophthora muscae.</title>
        <authorList>
            <person name="Elya C."/>
            <person name="Lovett B.R."/>
            <person name="Lee E."/>
            <person name="Macias A.M."/>
            <person name="Hajek A.E."/>
            <person name="De Bivort B.L."/>
            <person name="Kasson M.T."/>
            <person name="De Fine Licht H.H."/>
            <person name="Stajich J.E."/>
        </authorList>
    </citation>
    <scope>NUCLEOTIDE SEQUENCE</scope>
    <source>
        <strain evidence="1">Berkeley</strain>
    </source>
</reference>
<accession>A0ACC2UL19</accession>
<dbReference type="EMBL" id="QTSX02000250">
    <property type="protein sequence ID" value="KAJ9087494.1"/>
    <property type="molecule type" value="Genomic_DNA"/>
</dbReference>
<comment type="caution">
    <text evidence="1">The sequence shown here is derived from an EMBL/GenBank/DDBJ whole genome shotgun (WGS) entry which is preliminary data.</text>
</comment>
<keyword evidence="2" id="KW-1185">Reference proteome</keyword>
<protein>
    <submittedName>
        <fullName evidence="1">Uncharacterized protein</fullName>
    </submittedName>
</protein>
<evidence type="ECO:0000313" key="1">
    <source>
        <dbReference type="EMBL" id="KAJ9087494.1"/>
    </source>
</evidence>
<name>A0ACC2UL19_9FUNG</name>
<organism evidence="1 2">
    <name type="scientific">Entomophthora muscae</name>
    <dbReference type="NCBI Taxonomy" id="34485"/>
    <lineage>
        <taxon>Eukaryota</taxon>
        <taxon>Fungi</taxon>
        <taxon>Fungi incertae sedis</taxon>
        <taxon>Zoopagomycota</taxon>
        <taxon>Entomophthoromycotina</taxon>
        <taxon>Entomophthoromycetes</taxon>
        <taxon>Entomophthorales</taxon>
        <taxon>Entomophthoraceae</taxon>
        <taxon>Entomophthora</taxon>
    </lineage>
</organism>
<sequence>MIFNYFLPDVFKYLESDEQRQLRLVSREWNVFLLPFVFSRLSTDMYEGFEELLPKYSDLVRELHVTSLDGNMADLLSGCKKTTRLMIDFDSISPEEALILGENFPRLSYLELYHVLLADIRYLGPLTKKSPNSPLFY</sequence>
<evidence type="ECO:0000313" key="2">
    <source>
        <dbReference type="Proteomes" id="UP001165960"/>
    </source>
</evidence>
<proteinExistence type="predicted"/>
<gene>
    <name evidence="1" type="ORF">DSO57_1032833</name>
</gene>